<protein>
    <submittedName>
        <fullName evidence="1">Uncharacterized protein</fullName>
    </submittedName>
</protein>
<gene>
    <name evidence="1" type="ORF">N8T08_004625</name>
</gene>
<comment type="caution">
    <text evidence="1">The sequence shown here is derived from an EMBL/GenBank/DDBJ whole genome shotgun (WGS) entry which is preliminary data.</text>
</comment>
<evidence type="ECO:0000313" key="2">
    <source>
        <dbReference type="Proteomes" id="UP001177260"/>
    </source>
</evidence>
<proteinExistence type="predicted"/>
<sequence length="394" mass="44720">MPSPLSVGTSSKMQMTVNSLLWKQTQAIHARPNTPTDPQKPSPCIVDLAKSPEEFLKHNSIESGMIFAGAKTNGRLPRYAKLIDISTDHDDGKHYNVMFHEKSSRYAIPAAFLCANADGQNPRSPAYIDILISNPTEKFLFTPELNGSSIIVTKKDDLTYRVFHDSRICSSVLYDNVVLAIDYCEYGDEYDKDARCRKDLATACLHYESPKTDGERGHWAVYCQYLQEAGSCQRSLRFNGCESPVQKMKSYQAPQVARIRDEFNRFVRAEGEAALNQPLPFIQDGTFEVITDTDAMLTNPAVASTERLRLYLKPYGDMLKSSIKDAKANESLVGNVDVKILLEDKVQRLEKDLRHYDYLIRTSERLDYTYLWLRQKQIVNPLEAPRISLPMLTI</sequence>
<accession>A0ACC3B434</accession>
<name>A0ACC3B434_9EURO</name>
<keyword evidence="2" id="KW-1185">Reference proteome</keyword>
<organism evidence="1 2">
    <name type="scientific">Aspergillus melleus</name>
    <dbReference type="NCBI Taxonomy" id="138277"/>
    <lineage>
        <taxon>Eukaryota</taxon>
        <taxon>Fungi</taxon>
        <taxon>Dikarya</taxon>
        <taxon>Ascomycota</taxon>
        <taxon>Pezizomycotina</taxon>
        <taxon>Eurotiomycetes</taxon>
        <taxon>Eurotiomycetidae</taxon>
        <taxon>Eurotiales</taxon>
        <taxon>Aspergillaceae</taxon>
        <taxon>Aspergillus</taxon>
        <taxon>Aspergillus subgen. Circumdati</taxon>
    </lineage>
</organism>
<reference evidence="1 2" key="1">
    <citation type="journal article" date="2023" name="ACS Omega">
        <title>Identification of the Neoaspergillic Acid Biosynthesis Gene Cluster by Establishing an In Vitro CRISPR-Ribonucleoprotein Genetic System in Aspergillus melleus.</title>
        <authorList>
            <person name="Yuan B."/>
            <person name="Grau M.F."/>
            <person name="Murata R.M."/>
            <person name="Torok T."/>
            <person name="Venkateswaran K."/>
            <person name="Stajich J.E."/>
            <person name="Wang C.C.C."/>
        </authorList>
    </citation>
    <scope>NUCLEOTIDE SEQUENCE [LARGE SCALE GENOMIC DNA]</scope>
    <source>
        <strain evidence="1 2">IMV 1140</strain>
    </source>
</reference>
<dbReference type="EMBL" id="JAOPJF010000026">
    <property type="protein sequence ID" value="KAK1145192.1"/>
    <property type="molecule type" value="Genomic_DNA"/>
</dbReference>
<dbReference type="Proteomes" id="UP001177260">
    <property type="component" value="Unassembled WGS sequence"/>
</dbReference>
<evidence type="ECO:0000313" key="1">
    <source>
        <dbReference type="EMBL" id="KAK1145192.1"/>
    </source>
</evidence>